<proteinExistence type="predicted"/>
<dbReference type="KEGG" id="cgh:CGC50_10640"/>
<protein>
    <submittedName>
        <fullName evidence="1">Uncharacterized protein</fullName>
    </submittedName>
</protein>
<dbReference type="OrthoDB" id="663842at2"/>
<accession>A0A250FUD5</accession>
<dbReference type="AlphaFoldDB" id="A0A250FUD5"/>
<name>A0A250FUD5_9FLAO</name>
<dbReference type="GeneID" id="84809008"/>
<gene>
    <name evidence="1" type="ORF">CGC50_10640</name>
    <name evidence="2" type="ORF">VJJ49_10115</name>
</gene>
<reference evidence="1" key="1">
    <citation type="journal article" date="2017" name="Genome Announc.">
        <title>Twelve Complete Reference Genomes of Clinical Isolates in the Capnocytophaga Genus.</title>
        <authorList>
            <person name="Villarma A."/>
            <person name="Gulvik C.A."/>
            <person name="Rowe L.A."/>
            <person name="Sheth M."/>
            <person name="Juieng P."/>
            <person name="Nicholson A.C."/>
            <person name="Loparev V.N."/>
            <person name="McQuiston J.R."/>
        </authorList>
    </citation>
    <scope>NUCLEOTIDE SEQUENCE</scope>
    <source>
        <strain evidence="1">H1496</strain>
    </source>
</reference>
<evidence type="ECO:0000313" key="1">
    <source>
        <dbReference type="EMBL" id="ATA87567.1"/>
    </source>
</evidence>
<dbReference type="EMBL" id="JAYKBV010000014">
    <property type="protein sequence ID" value="MEB3041037.1"/>
    <property type="molecule type" value="Genomic_DNA"/>
</dbReference>
<sequence length="145" mass="16933">MLRVFLFFFLSTFCIQAQSIEEIRKAYTTASESKEQKERFYQLMQGAAMDTSVKEAYKGASLMMYSKQSGKLRTMLKEGKALIEGAIGKEPQNIELRMIRLSVQEHLPKIVPYRANIEEDRKFIQDHLSQQPQPLKKYIENYIND</sequence>
<dbReference type="RefSeq" id="WP_095910803.1">
    <property type="nucleotide sequence ID" value="NZ_CAUVDA010000006.1"/>
</dbReference>
<reference evidence="2 4" key="3">
    <citation type="submission" date="2023-12" db="EMBL/GenBank/DDBJ databases">
        <title>Genomic sequences of Capnocytophaga and Parvimonas strains.</title>
        <authorList>
            <person name="Watt R.M."/>
            <person name="Wang M."/>
            <person name="Yang T."/>
            <person name="Tong W.M."/>
        </authorList>
    </citation>
    <scope>NUCLEOTIDE SEQUENCE [LARGE SCALE GENOMIC DNA]</scope>
    <source>
        <strain evidence="2 4">CCUG 13156</strain>
    </source>
</reference>
<dbReference type="Proteomes" id="UP000217250">
    <property type="component" value="Chromosome"/>
</dbReference>
<organism evidence="1 3">
    <name type="scientific">Capnocytophaga gingivalis</name>
    <dbReference type="NCBI Taxonomy" id="1017"/>
    <lineage>
        <taxon>Bacteria</taxon>
        <taxon>Pseudomonadati</taxon>
        <taxon>Bacteroidota</taxon>
        <taxon>Flavobacteriia</taxon>
        <taxon>Flavobacteriales</taxon>
        <taxon>Flavobacteriaceae</taxon>
        <taxon>Capnocytophaga</taxon>
    </lineage>
</organism>
<evidence type="ECO:0000313" key="4">
    <source>
        <dbReference type="Proteomes" id="UP001324270"/>
    </source>
</evidence>
<evidence type="ECO:0000313" key="3">
    <source>
        <dbReference type="Proteomes" id="UP000217250"/>
    </source>
</evidence>
<dbReference type="Proteomes" id="UP001324270">
    <property type="component" value="Unassembled WGS sequence"/>
</dbReference>
<reference evidence="3" key="2">
    <citation type="submission" date="2017-06" db="EMBL/GenBank/DDBJ databases">
        <title>Capnocytophaga spp. assemblies.</title>
        <authorList>
            <person name="Gulvik C.A."/>
        </authorList>
    </citation>
    <scope>NUCLEOTIDE SEQUENCE [LARGE SCALE GENOMIC DNA]</scope>
    <source>
        <strain evidence="3">H1496</strain>
    </source>
</reference>
<dbReference type="EMBL" id="CP022386">
    <property type="protein sequence ID" value="ATA87567.1"/>
    <property type="molecule type" value="Genomic_DNA"/>
</dbReference>
<keyword evidence="4" id="KW-1185">Reference proteome</keyword>
<evidence type="ECO:0000313" key="2">
    <source>
        <dbReference type="EMBL" id="MEB3041037.1"/>
    </source>
</evidence>